<feature type="compositionally biased region" description="Polar residues" evidence="1">
    <location>
        <begin position="261"/>
        <end position="287"/>
    </location>
</feature>
<proteinExistence type="predicted"/>
<dbReference type="Proteomes" id="UP001152561">
    <property type="component" value="Unassembled WGS sequence"/>
</dbReference>
<name>A0A9Q1M6S8_9SOLA</name>
<evidence type="ECO:0000256" key="1">
    <source>
        <dbReference type="SAM" id="MobiDB-lite"/>
    </source>
</evidence>
<organism evidence="2 3">
    <name type="scientific">Anisodus acutangulus</name>
    <dbReference type="NCBI Taxonomy" id="402998"/>
    <lineage>
        <taxon>Eukaryota</taxon>
        <taxon>Viridiplantae</taxon>
        <taxon>Streptophyta</taxon>
        <taxon>Embryophyta</taxon>
        <taxon>Tracheophyta</taxon>
        <taxon>Spermatophyta</taxon>
        <taxon>Magnoliopsida</taxon>
        <taxon>eudicotyledons</taxon>
        <taxon>Gunneridae</taxon>
        <taxon>Pentapetalae</taxon>
        <taxon>asterids</taxon>
        <taxon>lamiids</taxon>
        <taxon>Solanales</taxon>
        <taxon>Solanaceae</taxon>
        <taxon>Solanoideae</taxon>
        <taxon>Hyoscyameae</taxon>
        <taxon>Anisodus</taxon>
    </lineage>
</organism>
<dbReference type="EMBL" id="JAJAGQ010000010">
    <property type="protein sequence ID" value="KAJ8551579.1"/>
    <property type="molecule type" value="Genomic_DNA"/>
</dbReference>
<evidence type="ECO:0000313" key="2">
    <source>
        <dbReference type="EMBL" id="KAJ8551579.1"/>
    </source>
</evidence>
<comment type="caution">
    <text evidence="2">The sequence shown here is derived from an EMBL/GenBank/DDBJ whole genome shotgun (WGS) entry which is preliminary data.</text>
</comment>
<dbReference type="AlphaFoldDB" id="A0A9Q1M6S8"/>
<evidence type="ECO:0000313" key="3">
    <source>
        <dbReference type="Proteomes" id="UP001152561"/>
    </source>
</evidence>
<protein>
    <submittedName>
        <fullName evidence="2">Uncharacterized protein</fullName>
    </submittedName>
</protein>
<dbReference type="Pfam" id="PF01803">
    <property type="entry name" value="LIM_bind"/>
    <property type="match status" value="2"/>
</dbReference>
<dbReference type="PANTHER" id="PTHR10378">
    <property type="entry name" value="LIM DOMAIN-BINDING PROTEIN"/>
    <property type="match status" value="1"/>
</dbReference>
<reference evidence="3" key="1">
    <citation type="journal article" date="2023" name="Proc. Natl. Acad. Sci. U.S.A.">
        <title>Genomic and structural basis for evolution of tropane alkaloid biosynthesis.</title>
        <authorList>
            <person name="Wanga Y.-J."/>
            <person name="Taina T."/>
            <person name="Yua J.-Y."/>
            <person name="Lia J."/>
            <person name="Xua B."/>
            <person name="Chenc J."/>
            <person name="D'Auriad J.C."/>
            <person name="Huanga J.-P."/>
            <person name="Huanga S.-X."/>
        </authorList>
    </citation>
    <scope>NUCLEOTIDE SEQUENCE [LARGE SCALE GENOMIC DNA]</scope>
    <source>
        <strain evidence="3">cv. KIB-2019</strain>
    </source>
</reference>
<gene>
    <name evidence="2" type="ORF">K7X08_021594</name>
</gene>
<accession>A0A9Q1M6S8</accession>
<dbReference type="OrthoDB" id="1222581at2759"/>
<dbReference type="InterPro" id="IPR029005">
    <property type="entry name" value="LIM-bd/SEUSS"/>
</dbReference>
<keyword evidence="3" id="KW-1185">Reference proteome</keyword>
<feature type="compositionally biased region" description="Low complexity" evidence="1">
    <location>
        <begin position="288"/>
        <end position="302"/>
    </location>
</feature>
<feature type="region of interest" description="Disordered" evidence="1">
    <location>
        <begin position="244"/>
        <end position="324"/>
    </location>
</feature>
<sequence>MNLLWLLEQQMQLLRTYEKHPEVVPDDNNIEFWSNLAAEFFAPNAKKRLCLSSNKRRQQIGCIFPQEAWCCEICKVRPAAGFEISAEVLPRLCKIKFESGMLEELLYMDIPEECYTPSGHIVLNYAKVTEESVYEAARVFLNLSKMIDEKTSFLRLHCHRFVSGNSAVLFTRFASSIRGMARVMDKSLIDDLGYTKRYVRCLQTSEIVNSMKDLMDYGKKYGIGPAEAMARIHRQSTASRVIPMHNSGAEEGPRQPIDQEQPYNDNALSQGSTVITTDHEGTSSLNCSPRATSPTSSTASSKRPVHQADRVTEPKRKKTNSGENSVLLVPIEPVLNQPISTTPYSSIRSLLVQPSSENLADALIDTKDLDQNEKTNDDKIIQIQNSSIETNGKYYYGFETDGTVDKSYYMDQFENLNGVSLFPSIHIGSPLTGTLTVNDTNSNNQQFNDQLPYWKGEIDQQFNDQLPYWKGEIDPIDDIQFY</sequence>